<proteinExistence type="predicted"/>
<keyword evidence="1" id="KW-1133">Transmembrane helix</keyword>
<feature type="transmembrane region" description="Helical" evidence="1">
    <location>
        <begin position="84"/>
        <end position="106"/>
    </location>
</feature>
<evidence type="ECO:0000313" key="3">
    <source>
        <dbReference type="Proteomes" id="UP000249341"/>
    </source>
</evidence>
<feature type="transmembrane region" description="Helical" evidence="1">
    <location>
        <begin position="45"/>
        <end position="63"/>
    </location>
</feature>
<feature type="transmembrane region" description="Helical" evidence="1">
    <location>
        <begin position="20"/>
        <end position="39"/>
    </location>
</feature>
<gene>
    <name evidence="2" type="ORF">B0I29_13512</name>
</gene>
<dbReference type="EMBL" id="QLMJ01000035">
    <property type="protein sequence ID" value="RAK24806.1"/>
    <property type="molecule type" value="Genomic_DNA"/>
</dbReference>
<reference evidence="2 3" key="1">
    <citation type="submission" date="2018-06" db="EMBL/GenBank/DDBJ databases">
        <title>Genomic Encyclopedia of Type Strains, Phase III (KMG-III): the genomes of soil and plant-associated and newly described type strains.</title>
        <authorList>
            <person name="Whitman W."/>
        </authorList>
    </citation>
    <scope>NUCLEOTIDE SEQUENCE [LARGE SCALE GENOMIC DNA]</scope>
    <source>
        <strain evidence="2 3">CGMCC 4.7090</strain>
    </source>
</reference>
<name>A0A327YVJ7_9ACTN</name>
<organism evidence="2 3">
    <name type="scientific">Actinoplanes lutulentus</name>
    <dbReference type="NCBI Taxonomy" id="1287878"/>
    <lineage>
        <taxon>Bacteria</taxon>
        <taxon>Bacillati</taxon>
        <taxon>Actinomycetota</taxon>
        <taxon>Actinomycetes</taxon>
        <taxon>Micromonosporales</taxon>
        <taxon>Micromonosporaceae</taxon>
        <taxon>Actinoplanes</taxon>
    </lineage>
</organism>
<accession>A0A327YVJ7</accession>
<keyword evidence="1" id="KW-0812">Transmembrane</keyword>
<comment type="caution">
    <text evidence="2">The sequence shown here is derived from an EMBL/GenBank/DDBJ whole genome shotgun (WGS) entry which is preliminary data.</text>
</comment>
<sequence length="107" mass="11674">MNSGTEAKIEFQRLVGKFSLFFAFIYFLMIVGSIVTVVDGDKVPVLTWVGIVLAGIVFVPAVMDAVRLHRTSDQQRLAALWRRCALLTLAGLVVMIATAVAVEAVYS</sequence>
<keyword evidence="1" id="KW-0472">Membrane</keyword>
<dbReference type="RefSeq" id="WP_111655199.1">
    <property type="nucleotide sequence ID" value="NZ_JACHWI010000001.1"/>
</dbReference>
<dbReference type="Proteomes" id="UP000249341">
    <property type="component" value="Unassembled WGS sequence"/>
</dbReference>
<evidence type="ECO:0000313" key="2">
    <source>
        <dbReference type="EMBL" id="RAK24806.1"/>
    </source>
</evidence>
<keyword evidence="3" id="KW-1185">Reference proteome</keyword>
<dbReference type="AlphaFoldDB" id="A0A327YVJ7"/>
<protein>
    <submittedName>
        <fullName evidence="2">Uncharacterized protein</fullName>
    </submittedName>
</protein>
<dbReference type="OrthoDB" id="3298772at2"/>
<evidence type="ECO:0000256" key="1">
    <source>
        <dbReference type="SAM" id="Phobius"/>
    </source>
</evidence>